<dbReference type="PIRSF" id="PIRSF000303">
    <property type="entry name" value="Glutathion_perox"/>
    <property type="match status" value="1"/>
</dbReference>
<keyword evidence="3 4" id="KW-0560">Oxidoreductase</keyword>
<dbReference type="AlphaFoldDB" id="A0A835SFN0"/>
<keyword evidence="6" id="KW-1185">Reference proteome</keyword>
<evidence type="ECO:0000313" key="5">
    <source>
        <dbReference type="EMBL" id="KAG2423917.1"/>
    </source>
</evidence>
<proteinExistence type="inferred from homology"/>
<dbReference type="Proteomes" id="UP000613740">
    <property type="component" value="Unassembled WGS sequence"/>
</dbReference>
<sequence length="166" mass="17589">MSLLGNLFGGGAKPTSNTSNFHQLSALDIDKKNVDFKSLNNRVVLVVNEFATLLGKYPATDLTIVAFPCNQFGAQEPGTNAEIKAFAAARGFTGAGALLMDKVDVNGANASPVFNFLKVASGDTSDIGWNFGKFLVRPDGTVFGRYAPTTGPLSLESKIVELINSR</sequence>
<dbReference type="Pfam" id="PF00255">
    <property type="entry name" value="GSHPx"/>
    <property type="match status" value="1"/>
</dbReference>
<dbReference type="InterPro" id="IPR000889">
    <property type="entry name" value="Glutathione_peroxidase"/>
</dbReference>
<dbReference type="SUPFAM" id="SSF52833">
    <property type="entry name" value="Thioredoxin-like"/>
    <property type="match status" value="1"/>
</dbReference>
<gene>
    <name evidence="5" type="ORF">HYH02_015256</name>
</gene>
<evidence type="ECO:0000256" key="2">
    <source>
        <dbReference type="ARBA" id="ARBA00022559"/>
    </source>
</evidence>
<dbReference type="InterPro" id="IPR029760">
    <property type="entry name" value="GPX_CS"/>
</dbReference>
<comment type="caution">
    <text evidence="5">The sequence shown here is derived from an EMBL/GenBank/DDBJ whole genome shotgun (WGS) entry which is preliminary data.</text>
</comment>
<protein>
    <recommendedName>
        <fullName evidence="4">Glutathione peroxidase</fullName>
    </recommendedName>
</protein>
<dbReference type="OrthoDB" id="446890at2759"/>
<comment type="similarity">
    <text evidence="1 4">Belongs to the glutathione peroxidase family.</text>
</comment>
<dbReference type="CDD" id="cd00340">
    <property type="entry name" value="GSH_Peroxidase"/>
    <property type="match status" value="1"/>
</dbReference>
<dbReference type="PRINTS" id="PR01011">
    <property type="entry name" value="GLUTPROXDASE"/>
</dbReference>
<evidence type="ECO:0000256" key="3">
    <source>
        <dbReference type="ARBA" id="ARBA00023002"/>
    </source>
</evidence>
<dbReference type="PROSITE" id="PS51355">
    <property type="entry name" value="GLUTATHIONE_PEROXID_3"/>
    <property type="match status" value="1"/>
</dbReference>
<keyword evidence="2 4" id="KW-0575">Peroxidase</keyword>
<reference evidence="5" key="1">
    <citation type="journal article" date="2020" name="bioRxiv">
        <title>Comparative genomics of Chlamydomonas.</title>
        <authorList>
            <person name="Craig R.J."/>
            <person name="Hasan A.R."/>
            <person name="Ness R.W."/>
            <person name="Keightley P.D."/>
        </authorList>
    </citation>
    <scope>NUCLEOTIDE SEQUENCE</scope>
    <source>
        <strain evidence="5">CCAP 11/173</strain>
    </source>
</reference>
<dbReference type="GO" id="GO:0006979">
    <property type="term" value="P:response to oxidative stress"/>
    <property type="evidence" value="ECO:0007669"/>
    <property type="project" value="InterPro"/>
</dbReference>
<dbReference type="PANTHER" id="PTHR11592">
    <property type="entry name" value="GLUTATHIONE PEROXIDASE"/>
    <property type="match status" value="1"/>
</dbReference>
<accession>A0A835SFN0</accession>
<dbReference type="InterPro" id="IPR036249">
    <property type="entry name" value="Thioredoxin-like_sf"/>
</dbReference>
<dbReference type="PANTHER" id="PTHR11592:SF78">
    <property type="entry name" value="GLUTATHIONE PEROXIDASE"/>
    <property type="match status" value="1"/>
</dbReference>
<evidence type="ECO:0000256" key="4">
    <source>
        <dbReference type="RuleBase" id="RU000499"/>
    </source>
</evidence>
<organism evidence="5 6">
    <name type="scientific">Chlamydomonas schloesseri</name>
    <dbReference type="NCBI Taxonomy" id="2026947"/>
    <lineage>
        <taxon>Eukaryota</taxon>
        <taxon>Viridiplantae</taxon>
        <taxon>Chlorophyta</taxon>
        <taxon>core chlorophytes</taxon>
        <taxon>Chlorophyceae</taxon>
        <taxon>CS clade</taxon>
        <taxon>Chlamydomonadales</taxon>
        <taxon>Chlamydomonadaceae</taxon>
        <taxon>Chlamydomonas</taxon>
    </lineage>
</organism>
<evidence type="ECO:0000313" key="6">
    <source>
        <dbReference type="Proteomes" id="UP000613740"/>
    </source>
</evidence>
<dbReference type="GO" id="GO:0004601">
    <property type="term" value="F:peroxidase activity"/>
    <property type="evidence" value="ECO:0007669"/>
    <property type="project" value="UniProtKB-KW"/>
</dbReference>
<dbReference type="Gene3D" id="3.40.30.10">
    <property type="entry name" value="Glutaredoxin"/>
    <property type="match status" value="1"/>
</dbReference>
<dbReference type="PROSITE" id="PS00763">
    <property type="entry name" value="GLUTATHIONE_PEROXID_2"/>
    <property type="match status" value="1"/>
</dbReference>
<name>A0A835SFN0_9CHLO</name>
<dbReference type="EMBL" id="JAEHOD010000131">
    <property type="protein sequence ID" value="KAG2423917.1"/>
    <property type="molecule type" value="Genomic_DNA"/>
</dbReference>
<evidence type="ECO:0000256" key="1">
    <source>
        <dbReference type="ARBA" id="ARBA00006926"/>
    </source>
</evidence>